<organism evidence="2 3">
    <name type="scientific">Rhodococcus qingshengii</name>
    <dbReference type="NCBI Taxonomy" id="334542"/>
    <lineage>
        <taxon>Bacteria</taxon>
        <taxon>Bacillati</taxon>
        <taxon>Actinomycetota</taxon>
        <taxon>Actinomycetes</taxon>
        <taxon>Mycobacteriales</taxon>
        <taxon>Nocardiaceae</taxon>
        <taxon>Rhodococcus</taxon>
        <taxon>Rhodococcus erythropolis group</taxon>
    </lineage>
</organism>
<gene>
    <name evidence="2" type="ORF">CHR55_18710</name>
</gene>
<evidence type="ECO:0000313" key="3">
    <source>
        <dbReference type="Proteomes" id="UP000230886"/>
    </source>
</evidence>
<dbReference type="Pfam" id="PF03551">
    <property type="entry name" value="PadR"/>
    <property type="match status" value="1"/>
</dbReference>
<dbReference type="InterPro" id="IPR036388">
    <property type="entry name" value="WH-like_DNA-bd_sf"/>
</dbReference>
<sequence length="212" mass="23622">MAQRDLTPTSYMILGLLTVKDWSAYEIAEQVGRGVAELWPSADRQRYNAPKILLERGLVTASTVTKGTQRSRTVYSITDEGRTALSDWLATQATPPALQFEGMIRVIFANQGTIADLRTNLTTMREQATRSRSLFVSHAQRISAPEAGTLPQQNHLMALANRFMIGHFNHIAEWADWALEETADWPDTVQPATTHRKRTVSTLAHSIEDGSS</sequence>
<dbReference type="Proteomes" id="UP000230886">
    <property type="component" value="Unassembled WGS sequence"/>
</dbReference>
<dbReference type="PANTHER" id="PTHR43252:SF2">
    <property type="entry name" value="TRANSCRIPTION REGULATOR, PADR-LIKE FAMILY"/>
    <property type="match status" value="1"/>
</dbReference>
<dbReference type="Gene3D" id="1.10.10.10">
    <property type="entry name" value="Winged helix-like DNA-binding domain superfamily/Winged helix DNA-binding domain"/>
    <property type="match status" value="1"/>
</dbReference>
<reference evidence="2 3" key="1">
    <citation type="submission" date="2017-07" db="EMBL/GenBank/DDBJ databases">
        <title>Draft sequence of Rhodococcus enclensis 23b-28.</title>
        <authorList>
            <person name="Besaury L."/>
            <person name="Sancelme M."/>
            <person name="Amato P."/>
            <person name="Lallement A."/>
            <person name="Delort A.-M."/>
        </authorList>
    </citation>
    <scope>NUCLEOTIDE SEQUENCE [LARGE SCALE GENOMIC DNA]</scope>
    <source>
        <strain evidence="2 3">23b-28</strain>
    </source>
</reference>
<dbReference type="AlphaFoldDB" id="A0A2A5J871"/>
<dbReference type="EMBL" id="NOVD01000013">
    <property type="protein sequence ID" value="PCK25784.1"/>
    <property type="molecule type" value="Genomic_DNA"/>
</dbReference>
<dbReference type="InterPro" id="IPR005149">
    <property type="entry name" value="Tscrpt_reg_PadR_N"/>
</dbReference>
<name>A0A2A5J871_RHOSG</name>
<comment type="caution">
    <text evidence="2">The sequence shown here is derived from an EMBL/GenBank/DDBJ whole genome shotgun (WGS) entry which is preliminary data.</text>
</comment>
<proteinExistence type="predicted"/>
<dbReference type="SUPFAM" id="SSF46785">
    <property type="entry name" value="Winged helix' DNA-binding domain"/>
    <property type="match status" value="1"/>
</dbReference>
<dbReference type="PANTHER" id="PTHR43252">
    <property type="entry name" value="TRANSCRIPTIONAL REGULATOR YQJI"/>
    <property type="match status" value="1"/>
</dbReference>
<accession>A0A2A5J871</accession>
<dbReference type="InterPro" id="IPR036390">
    <property type="entry name" value="WH_DNA-bd_sf"/>
</dbReference>
<feature type="domain" description="Transcription regulator PadR N-terminal" evidence="1">
    <location>
        <begin position="13"/>
        <end position="86"/>
    </location>
</feature>
<dbReference type="RefSeq" id="WP_046378434.1">
    <property type="nucleotide sequence ID" value="NZ_NOVD01000013.1"/>
</dbReference>
<protein>
    <submittedName>
        <fullName evidence="2">PadR family transcriptional regulator</fullName>
    </submittedName>
</protein>
<evidence type="ECO:0000259" key="1">
    <source>
        <dbReference type="Pfam" id="PF03551"/>
    </source>
</evidence>
<evidence type="ECO:0000313" key="2">
    <source>
        <dbReference type="EMBL" id="PCK25784.1"/>
    </source>
</evidence>